<reference evidence="2 3" key="1">
    <citation type="submission" date="2018-05" db="EMBL/GenBank/DDBJ databases">
        <title>Rhodohalobacter halophilus gen. nov., sp. nov., a moderately halophilic member of the family Balneolaceae.</title>
        <authorList>
            <person name="Liu Z.-W."/>
        </authorList>
    </citation>
    <scope>NUCLEOTIDE SEQUENCE [LARGE SCALE GENOMIC DNA]</scope>
    <source>
        <strain evidence="2 3">8A47</strain>
    </source>
</reference>
<comment type="caution">
    <text evidence="2">The sequence shown here is derived from an EMBL/GenBank/DDBJ whole genome shotgun (WGS) entry which is preliminary data.</text>
</comment>
<evidence type="ECO:0008006" key="4">
    <source>
        <dbReference type="Google" id="ProtNLM"/>
    </source>
</evidence>
<proteinExistence type="predicted"/>
<evidence type="ECO:0000256" key="1">
    <source>
        <dbReference type="SAM" id="Phobius"/>
    </source>
</evidence>
<feature type="transmembrane region" description="Helical" evidence="1">
    <location>
        <begin position="220"/>
        <end position="243"/>
    </location>
</feature>
<name>A0A316TMH4_9BACT</name>
<dbReference type="EMBL" id="QGGB01000008">
    <property type="protein sequence ID" value="PWN05803.1"/>
    <property type="molecule type" value="Genomic_DNA"/>
</dbReference>
<evidence type="ECO:0000313" key="2">
    <source>
        <dbReference type="EMBL" id="PWN05803.1"/>
    </source>
</evidence>
<feature type="transmembrane region" description="Helical" evidence="1">
    <location>
        <begin position="144"/>
        <end position="166"/>
    </location>
</feature>
<dbReference type="InterPro" id="IPR046157">
    <property type="entry name" value="DUF6159"/>
</dbReference>
<evidence type="ECO:0000313" key="3">
    <source>
        <dbReference type="Proteomes" id="UP000245533"/>
    </source>
</evidence>
<dbReference type="Pfam" id="PF19656">
    <property type="entry name" value="DUF6159"/>
    <property type="match status" value="1"/>
</dbReference>
<feature type="transmembrane region" description="Helical" evidence="1">
    <location>
        <begin position="190"/>
        <end position="214"/>
    </location>
</feature>
<dbReference type="Proteomes" id="UP000245533">
    <property type="component" value="Unassembled WGS sequence"/>
</dbReference>
<protein>
    <recommendedName>
        <fullName evidence="4">Membrane domain of glycerophosphoryl diester phosphodiesterase</fullName>
    </recommendedName>
</protein>
<keyword evidence="1" id="KW-0812">Transmembrane</keyword>
<organism evidence="2 3">
    <name type="scientific">Rhodohalobacter mucosus</name>
    <dbReference type="NCBI Taxonomy" id="2079485"/>
    <lineage>
        <taxon>Bacteria</taxon>
        <taxon>Pseudomonadati</taxon>
        <taxon>Balneolota</taxon>
        <taxon>Balneolia</taxon>
        <taxon>Balneolales</taxon>
        <taxon>Balneolaceae</taxon>
        <taxon>Rhodohalobacter</taxon>
    </lineage>
</organism>
<keyword evidence="1" id="KW-1133">Transmembrane helix</keyword>
<accession>A0A316TMH4</accession>
<dbReference type="RefSeq" id="WP_109647245.1">
    <property type="nucleotide sequence ID" value="NZ_QGGB01000008.1"/>
</dbReference>
<dbReference type="OrthoDB" id="5637493at2"/>
<keyword evidence="3" id="KW-1185">Reference proteome</keyword>
<feature type="transmembrane region" description="Helical" evidence="1">
    <location>
        <begin position="25"/>
        <end position="54"/>
    </location>
</feature>
<keyword evidence="1" id="KW-0472">Membrane</keyword>
<dbReference type="AlphaFoldDB" id="A0A316TMH4"/>
<sequence length="274" mass="30350">MKRISNTWELIKSSFRVLMEDKKMLLFPLLSGICTLIIVASFFIPAFVTGFIPFLGDPDQMSNTALYVSVFCFYFINYFIVLFFNSAAVAYAIDLMRGGSPSFGAAFKKVQSRIVPLLGWTVIASTVGLILNTIENQSDKIGRIVIAFFGLSWTIISFLVLPILIVEGKGPIASLSESVRMVKDVWAEQLVGHFSFGLLFGLVLIPVALLSFFVMSMDGLFMWAGLALLLAAGITAGVLQWILQSIFMGAVYLYVREDKVPDRFSLSQIDSAMR</sequence>
<gene>
    <name evidence="2" type="ORF">DDZ15_11450</name>
</gene>
<feature type="transmembrane region" description="Helical" evidence="1">
    <location>
        <begin position="66"/>
        <end position="93"/>
    </location>
</feature>